<evidence type="ECO:0000256" key="1">
    <source>
        <dbReference type="SAM" id="MobiDB-lite"/>
    </source>
</evidence>
<dbReference type="EMBL" id="KK207949">
    <property type="protein sequence ID" value="EZF47227.1"/>
    <property type="molecule type" value="Genomic_DNA"/>
</dbReference>
<dbReference type="Proteomes" id="UP000023758">
    <property type="component" value="Unassembled WGS sequence"/>
</dbReference>
<feature type="region of interest" description="Disordered" evidence="1">
    <location>
        <begin position="32"/>
        <end position="51"/>
    </location>
</feature>
<gene>
    <name evidence="2" type="ORF">H103_08912</name>
</gene>
<sequence length="214" mass="23416">MMSFIFFFFFFIFFIFIYCRLVVVVGSLPSSSSAASSSVSPPVSPPVSPEYPDEYHQHHHLRLSSSALLVAHLRPEAGQARSGMIGAVRKSPLGHAGPCSGTSAARKICMAATSHSPSPRMVDPFSVSSRLVSSCSRLLQRPSSGSTRLETRCAGSSRLLSSRHRRRRRLHHQPVFLFISFSPRPAHRCCSLLAPCFSFSLIPPRPVTASSSQT</sequence>
<accession>A0A022VLP4</accession>
<proteinExistence type="predicted"/>
<dbReference type="AlphaFoldDB" id="A0A022VLP4"/>
<reference evidence="2" key="1">
    <citation type="submission" date="2014-02" db="EMBL/GenBank/DDBJ databases">
        <title>The Genome Sequence of Trichophyton rubrum (morphotype fischeri) CBS 288.86.</title>
        <authorList>
            <consortium name="The Broad Institute Genomics Platform"/>
            <person name="Cuomo C.A."/>
            <person name="White T.C."/>
            <person name="Graser Y."/>
            <person name="Martinez-Rossi N."/>
            <person name="Heitman J."/>
            <person name="Young S.K."/>
            <person name="Zeng Q."/>
            <person name="Gargeya S."/>
            <person name="Abouelleil A."/>
            <person name="Alvarado L."/>
            <person name="Chapman S.B."/>
            <person name="Gainer-Dewar J."/>
            <person name="Goldberg J."/>
            <person name="Griggs A."/>
            <person name="Gujja S."/>
            <person name="Hansen M."/>
            <person name="Howarth C."/>
            <person name="Imamovic A."/>
            <person name="Larimer J."/>
            <person name="Martinez D."/>
            <person name="Murphy C."/>
            <person name="Pearson M.D."/>
            <person name="Persinoti G."/>
            <person name="Poon T."/>
            <person name="Priest M."/>
            <person name="Roberts A.D."/>
            <person name="Saif S."/>
            <person name="Shea T.D."/>
            <person name="Sykes S.N."/>
            <person name="Wortman J."/>
            <person name="Nusbaum C."/>
            <person name="Birren B."/>
        </authorList>
    </citation>
    <scope>NUCLEOTIDE SEQUENCE [LARGE SCALE GENOMIC DNA]</scope>
    <source>
        <strain evidence="2">CBS 288.86</strain>
    </source>
</reference>
<dbReference type="HOGENOM" id="CLU_1289767_0_0_1"/>
<name>A0A022VLP4_TRIRU</name>
<feature type="compositionally biased region" description="Low complexity" evidence="1">
    <location>
        <begin position="32"/>
        <end position="41"/>
    </location>
</feature>
<evidence type="ECO:0000313" key="2">
    <source>
        <dbReference type="EMBL" id="EZF47227.1"/>
    </source>
</evidence>
<protein>
    <submittedName>
        <fullName evidence="2">Uncharacterized protein</fullName>
    </submittedName>
</protein>
<organism evidence="2">
    <name type="scientific">Trichophyton rubrum CBS 288.86</name>
    <dbReference type="NCBI Taxonomy" id="1215330"/>
    <lineage>
        <taxon>Eukaryota</taxon>
        <taxon>Fungi</taxon>
        <taxon>Dikarya</taxon>
        <taxon>Ascomycota</taxon>
        <taxon>Pezizomycotina</taxon>
        <taxon>Eurotiomycetes</taxon>
        <taxon>Eurotiomycetidae</taxon>
        <taxon>Onygenales</taxon>
        <taxon>Arthrodermataceae</taxon>
        <taxon>Trichophyton</taxon>
    </lineage>
</organism>